<organism evidence="5 6">
    <name type="scientific">Fraxinus pennsylvanica</name>
    <dbReference type="NCBI Taxonomy" id="56036"/>
    <lineage>
        <taxon>Eukaryota</taxon>
        <taxon>Viridiplantae</taxon>
        <taxon>Streptophyta</taxon>
        <taxon>Embryophyta</taxon>
        <taxon>Tracheophyta</taxon>
        <taxon>Spermatophyta</taxon>
        <taxon>Magnoliopsida</taxon>
        <taxon>eudicotyledons</taxon>
        <taxon>Gunneridae</taxon>
        <taxon>Pentapetalae</taxon>
        <taxon>asterids</taxon>
        <taxon>lamiids</taxon>
        <taxon>Lamiales</taxon>
        <taxon>Oleaceae</taxon>
        <taxon>Oleeae</taxon>
        <taxon>Fraxinus</taxon>
    </lineage>
</organism>
<evidence type="ECO:0000256" key="2">
    <source>
        <dbReference type="ARBA" id="ARBA00022741"/>
    </source>
</evidence>
<dbReference type="Proteomes" id="UP000834106">
    <property type="component" value="Chromosome 5"/>
</dbReference>
<dbReference type="InterPro" id="IPR043358">
    <property type="entry name" value="GNL1-like"/>
</dbReference>
<sequence>MPEIAAKTNVLNTSIDREFSLLFGQLRQFCSFGGENVSSSMGMKKVCKNWLVPILMYMVEANRVPRHVIENVYKFSLPKPKLYEPQSQPPLVAEFLRSYCKSRGYVASSGLPDGNLSYSPN</sequence>
<dbReference type="PANTHER" id="PTHR45709">
    <property type="entry name" value="LARGE SUBUNIT GTPASE 1 HOMOLOG-RELATED"/>
    <property type="match status" value="1"/>
</dbReference>
<dbReference type="EMBL" id="OU503040">
    <property type="protein sequence ID" value="CAI9761585.1"/>
    <property type="molecule type" value="Genomic_DNA"/>
</dbReference>
<dbReference type="GO" id="GO:0003924">
    <property type="term" value="F:GTPase activity"/>
    <property type="evidence" value="ECO:0007669"/>
    <property type="project" value="InterPro"/>
</dbReference>
<accession>A0AAD1Z2G4</accession>
<evidence type="ECO:0000313" key="5">
    <source>
        <dbReference type="EMBL" id="CAI9761585.1"/>
    </source>
</evidence>
<dbReference type="PANTHER" id="PTHR45709:SF2">
    <property type="entry name" value="LARGE SUBUNIT GTPASE 1 HOMOLOG"/>
    <property type="match status" value="1"/>
</dbReference>
<gene>
    <name evidence="5" type="ORF">FPE_LOCUS9015</name>
</gene>
<dbReference type="AlphaFoldDB" id="A0AAD1Z2G4"/>
<evidence type="ECO:0000256" key="4">
    <source>
        <dbReference type="ARBA" id="ARBA00023134"/>
    </source>
</evidence>
<name>A0AAD1Z2G4_9LAMI</name>
<keyword evidence="1" id="KW-0963">Cytoplasm</keyword>
<dbReference type="GO" id="GO:0005829">
    <property type="term" value="C:cytosol"/>
    <property type="evidence" value="ECO:0007669"/>
    <property type="project" value="TreeGrafter"/>
</dbReference>
<dbReference type="GO" id="GO:0005525">
    <property type="term" value="F:GTP binding"/>
    <property type="evidence" value="ECO:0007669"/>
    <property type="project" value="UniProtKB-KW"/>
</dbReference>
<keyword evidence="2" id="KW-0547">Nucleotide-binding</keyword>
<keyword evidence="4" id="KW-0342">GTP-binding</keyword>
<evidence type="ECO:0000256" key="1">
    <source>
        <dbReference type="ARBA" id="ARBA00022490"/>
    </source>
</evidence>
<keyword evidence="3" id="KW-0378">Hydrolase</keyword>
<reference evidence="5" key="1">
    <citation type="submission" date="2023-05" db="EMBL/GenBank/DDBJ databases">
        <authorList>
            <person name="Huff M."/>
        </authorList>
    </citation>
    <scope>NUCLEOTIDE SEQUENCE</scope>
</reference>
<evidence type="ECO:0000313" key="6">
    <source>
        <dbReference type="Proteomes" id="UP000834106"/>
    </source>
</evidence>
<evidence type="ECO:0000256" key="3">
    <source>
        <dbReference type="ARBA" id="ARBA00022801"/>
    </source>
</evidence>
<proteinExistence type="predicted"/>
<keyword evidence="6" id="KW-1185">Reference proteome</keyword>
<protein>
    <submittedName>
        <fullName evidence="5">Uncharacterized protein</fullName>
    </submittedName>
</protein>